<dbReference type="SMART" id="SM00529">
    <property type="entry name" value="HTH_DTXR"/>
    <property type="match status" value="1"/>
</dbReference>
<comment type="caution">
    <text evidence="15">The sequence shown here is derived from an EMBL/GenBank/DDBJ whole genome shotgun (WGS) entry which is preliminary data.</text>
</comment>
<sequence length="124" mass="13708">MAEDYVEAIAEIIAANGVCRSMDLVAHFDVTHATVNNTVGRLQRDGFVDTEPYQPISLTAKGRRLAVKSQRRHETVKAFLRRIGVSETVAAIDSEGIEHHVSEETLRAMELVLANGLPIQPETR</sequence>
<dbReference type="GO" id="GO:0046914">
    <property type="term" value="F:transition metal ion binding"/>
    <property type="evidence" value="ECO:0007669"/>
    <property type="project" value="InterPro"/>
</dbReference>
<evidence type="ECO:0000256" key="12">
    <source>
        <dbReference type="ARBA" id="ARBA00025185"/>
    </source>
</evidence>
<keyword evidence="6" id="KW-0678">Repressor</keyword>
<evidence type="ECO:0000256" key="6">
    <source>
        <dbReference type="ARBA" id="ARBA00022491"/>
    </source>
</evidence>
<protein>
    <recommendedName>
        <fullName evidence="4">Transcriptional regulator MntR</fullName>
    </recommendedName>
    <alternativeName>
        <fullName evidence="13">Manganese transport regulator</fullName>
    </alternativeName>
</protein>
<dbReference type="PROSITE" id="PS50944">
    <property type="entry name" value="HTH_DTXR"/>
    <property type="match status" value="1"/>
</dbReference>
<dbReference type="GO" id="GO:0003700">
    <property type="term" value="F:DNA-binding transcription factor activity"/>
    <property type="evidence" value="ECO:0007669"/>
    <property type="project" value="InterPro"/>
</dbReference>
<comment type="similarity">
    <text evidence="2">Belongs to the DtxR/MntR family.</text>
</comment>
<dbReference type="Gene3D" id="1.10.60.10">
    <property type="entry name" value="Iron dependent repressor, metal binding and dimerisation domain"/>
    <property type="match status" value="1"/>
</dbReference>
<dbReference type="SUPFAM" id="SSF47979">
    <property type="entry name" value="Iron-dependent repressor protein, dimerization domain"/>
    <property type="match status" value="1"/>
</dbReference>
<gene>
    <name evidence="15" type="primary">mntR_1</name>
    <name evidence="15" type="ORF">Pla52n_23220</name>
</gene>
<evidence type="ECO:0000313" key="16">
    <source>
        <dbReference type="Proteomes" id="UP000320176"/>
    </source>
</evidence>
<name>A0A5C6AWG4_9BACT</name>
<dbReference type="Pfam" id="PF01325">
    <property type="entry name" value="Fe_dep_repress"/>
    <property type="match status" value="1"/>
</dbReference>
<dbReference type="SUPFAM" id="SSF46785">
    <property type="entry name" value="Winged helix' DNA-binding domain"/>
    <property type="match status" value="1"/>
</dbReference>
<keyword evidence="11" id="KW-0464">Manganese</keyword>
<reference evidence="15 16" key="1">
    <citation type="submission" date="2019-02" db="EMBL/GenBank/DDBJ databases">
        <title>Deep-cultivation of Planctomycetes and their phenomic and genomic characterization uncovers novel biology.</title>
        <authorList>
            <person name="Wiegand S."/>
            <person name="Jogler M."/>
            <person name="Boedeker C."/>
            <person name="Pinto D."/>
            <person name="Vollmers J."/>
            <person name="Rivas-Marin E."/>
            <person name="Kohn T."/>
            <person name="Peeters S.H."/>
            <person name="Heuer A."/>
            <person name="Rast P."/>
            <person name="Oberbeckmann S."/>
            <person name="Bunk B."/>
            <person name="Jeske O."/>
            <person name="Meyerdierks A."/>
            <person name="Storesund J.E."/>
            <person name="Kallscheuer N."/>
            <person name="Luecker S."/>
            <person name="Lage O.M."/>
            <person name="Pohl T."/>
            <person name="Merkel B.J."/>
            <person name="Hornburger P."/>
            <person name="Mueller R.-W."/>
            <person name="Bruemmer F."/>
            <person name="Labrenz M."/>
            <person name="Spormann A.M."/>
            <person name="Op Den Camp H."/>
            <person name="Overmann J."/>
            <person name="Amann R."/>
            <person name="Jetten M.S.M."/>
            <person name="Mascher T."/>
            <person name="Medema M.H."/>
            <person name="Devos D.P."/>
            <person name="Kaster A.-K."/>
            <person name="Ovreas L."/>
            <person name="Rohde M."/>
            <person name="Galperin M.Y."/>
            <person name="Jogler C."/>
        </authorList>
    </citation>
    <scope>NUCLEOTIDE SEQUENCE [LARGE SCALE GENOMIC DNA]</scope>
    <source>
        <strain evidence="15 16">Pla52n</strain>
    </source>
</reference>
<dbReference type="Proteomes" id="UP000320176">
    <property type="component" value="Unassembled WGS sequence"/>
</dbReference>
<comment type="function">
    <text evidence="12">In the presence of manganese, represses expression of mntH and mntS. Up-regulates expression of mntP.</text>
</comment>
<evidence type="ECO:0000256" key="2">
    <source>
        <dbReference type="ARBA" id="ARBA00007871"/>
    </source>
</evidence>
<keyword evidence="5" id="KW-0963">Cytoplasm</keyword>
<dbReference type="AlphaFoldDB" id="A0A5C6AWG4"/>
<dbReference type="InterPro" id="IPR050536">
    <property type="entry name" value="DtxR_MntR_Metal-Reg"/>
</dbReference>
<dbReference type="EMBL" id="SJPN01000003">
    <property type="protein sequence ID" value="TWU04283.1"/>
    <property type="molecule type" value="Genomic_DNA"/>
</dbReference>
<keyword evidence="8" id="KW-0238">DNA-binding</keyword>
<evidence type="ECO:0000256" key="9">
    <source>
        <dbReference type="ARBA" id="ARBA00023159"/>
    </source>
</evidence>
<dbReference type="InterPro" id="IPR022687">
    <property type="entry name" value="HTH_DTXR"/>
</dbReference>
<dbReference type="InterPro" id="IPR036421">
    <property type="entry name" value="Fe_dep_repressor_sf"/>
</dbReference>
<accession>A0A5C6AWG4</accession>
<dbReference type="PANTHER" id="PTHR33238">
    <property type="entry name" value="IRON (METAL) DEPENDENT REPRESSOR, DTXR FAMILY"/>
    <property type="match status" value="1"/>
</dbReference>
<dbReference type="GO" id="GO:0046983">
    <property type="term" value="F:protein dimerization activity"/>
    <property type="evidence" value="ECO:0007669"/>
    <property type="project" value="InterPro"/>
</dbReference>
<comment type="subcellular location">
    <subcellularLocation>
        <location evidence="1">Cytoplasm</location>
    </subcellularLocation>
</comment>
<evidence type="ECO:0000313" key="15">
    <source>
        <dbReference type="EMBL" id="TWU04283.1"/>
    </source>
</evidence>
<dbReference type="Gene3D" id="1.10.10.10">
    <property type="entry name" value="Winged helix-like DNA-binding domain superfamily/Winged helix DNA-binding domain"/>
    <property type="match status" value="1"/>
</dbReference>
<comment type="subunit">
    <text evidence="3">Homodimer.</text>
</comment>
<keyword evidence="10" id="KW-0804">Transcription</keyword>
<dbReference type="InterPro" id="IPR022689">
    <property type="entry name" value="Iron_dep_repressor"/>
</dbReference>
<dbReference type="InterPro" id="IPR036388">
    <property type="entry name" value="WH-like_DNA-bd_sf"/>
</dbReference>
<evidence type="ECO:0000256" key="4">
    <source>
        <dbReference type="ARBA" id="ARBA00022386"/>
    </source>
</evidence>
<keyword evidence="7" id="KW-0805">Transcription regulation</keyword>
<dbReference type="InterPro" id="IPR036390">
    <property type="entry name" value="WH_DNA-bd_sf"/>
</dbReference>
<dbReference type="GO" id="GO:0005737">
    <property type="term" value="C:cytoplasm"/>
    <property type="evidence" value="ECO:0007669"/>
    <property type="project" value="UniProtKB-SubCell"/>
</dbReference>
<evidence type="ECO:0000256" key="11">
    <source>
        <dbReference type="ARBA" id="ARBA00023211"/>
    </source>
</evidence>
<keyword evidence="16" id="KW-1185">Reference proteome</keyword>
<evidence type="ECO:0000256" key="7">
    <source>
        <dbReference type="ARBA" id="ARBA00023015"/>
    </source>
</evidence>
<evidence type="ECO:0000256" key="3">
    <source>
        <dbReference type="ARBA" id="ARBA00011738"/>
    </source>
</evidence>
<evidence type="ECO:0000256" key="8">
    <source>
        <dbReference type="ARBA" id="ARBA00023125"/>
    </source>
</evidence>
<evidence type="ECO:0000259" key="14">
    <source>
        <dbReference type="PROSITE" id="PS50944"/>
    </source>
</evidence>
<feature type="domain" description="HTH dtxR-type" evidence="14">
    <location>
        <begin position="1"/>
        <end position="59"/>
    </location>
</feature>
<proteinExistence type="inferred from homology"/>
<dbReference type="InterPro" id="IPR001367">
    <property type="entry name" value="Fe_dep_repressor"/>
</dbReference>
<keyword evidence="9" id="KW-0010">Activator</keyword>
<evidence type="ECO:0000256" key="5">
    <source>
        <dbReference type="ARBA" id="ARBA00022490"/>
    </source>
</evidence>
<dbReference type="GO" id="GO:0003677">
    <property type="term" value="F:DNA binding"/>
    <property type="evidence" value="ECO:0007669"/>
    <property type="project" value="UniProtKB-KW"/>
</dbReference>
<dbReference type="PANTHER" id="PTHR33238:SF11">
    <property type="entry name" value="TRANSCRIPTIONAL REGULATOR MNTR"/>
    <property type="match status" value="1"/>
</dbReference>
<evidence type="ECO:0000256" key="1">
    <source>
        <dbReference type="ARBA" id="ARBA00004496"/>
    </source>
</evidence>
<evidence type="ECO:0000256" key="10">
    <source>
        <dbReference type="ARBA" id="ARBA00023163"/>
    </source>
</evidence>
<organism evidence="15 16">
    <name type="scientific">Stieleria varia</name>
    <dbReference type="NCBI Taxonomy" id="2528005"/>
    <lineage>
        <taxon>Bacteria</taxon>
        <taxon>Pseudomonadati</taxon>
        <taxon>Planctomycetota</taxon>
        <taxon>Planctomycetia</taxon>
        <taxon>Pirellulales</taxon>
        <taxon>Pirellulaceae</taxon>
        <taxon>Stieleria</taxon>
    </lineage>
</organism>
<dbReference type="Pfam" id="PF02742">
    <property type="entry name" value="Fe_dep_repr_C"/>
    <property type="match status" value="1"/>
</dbReference>
<evidence type="ECO:0000256" key="13">
    <source>
        <dbReference type="ARBA" id="ARBA00032593"/>
    </source>
</evidence>